<dbReference type="FunFam" id="3.50.50.60:FF:000234">
    <property type="entry name" value="Flavocytochrome C sulfide dehydrogenase"/>
    <property type="match status" value="1"/>
</dbReference>
<evidence type="ECO:0000256" key="1">
    <source>
        <dbReference type="ARBA" id="ARBA00022630"/>
    </source>
</evidence>
<proteinExistence type="predicted"/>
<organism evidence="7 8">
    <name type="scientific">Candidatus Thiodiazotropha endoloripes</name>
    <dbReference type="NCBI Taxonomy" id="1818881"/>
    <lineage>
        <taxon>Bacteria</taxon>
        <taxon>Pseudomonadati</taxon>
        <taxon>Pseudomonadota</taxon>
        <taxon>Gammaproteobacteria</taxon>
        <taxon>Chromatiales</taxon>
        <taxon>Sedimenticolaceae</taxon>
        <taxon>Candidatus Thiodiazotropha</taxon>
    </lineage>
</organism>
<evidence type="ECO:0000259" key="4">
    <source>
        <dbReference type="Pfam" id="PF07992"/>
    </source>
</evidence>
<dbReference type="Pfam" id="PF07992">
    <property type="entry name" value="Pyr_redox_2"/>
    <property type="match status" value="1"/>
</dbReference>
<dbReference type="OrthoDB" id="9802771at2"/>
<accession>A0A1E2UKY8</accession>
<keyword evidence="3" id="KW-0274">FAD</keyword>
<dbReference type="GO" id="GO:0016491">
    <property type="term" value="F:oxidoreductase activity"/>
    <property type="evidence" value="ECO:0007669"/>
    <property type="project" value="InterPro"/>
</dbReference>
<dbReference type="Pfam" id="PF09242">
    <property type="entry name" value="FCSD-flav_bind"/>
    <property type="match status" value="1"/>
</dbReference>
<dbReference type="PANTHER" id="PTHR43755:SF1">
    <property type="entry name" value="FAD-DEPENDENT PYRIDINE NUCLEOTIDE-DISULPHIDE OXIDOREDUCTASE"/>
    <property type="match status" value="1"/>
</dbReference>
<dbReference type="RefSeq" id="WP_069003869.1">
    <property type="nucleotide sequence ID" value="NZ_LVJW01000006.1"/>
</dbReference>
<sequence length="432" mass="46039">MKITRRGFVKGAGAATAVGMMGTPYIALGASKKVVVVGGGTGGATAAKYLRMADPTIEVTLIEANKHYYTCYLSNEVLGGDRSIDSIKFGYSGLDKHGVKVVHDVVTAIDAKAKTVTTAGGQSFNYDRCIVAPGIDFKWETLEGYDAKVAEKIPHAWKAGSQTVTLRKQLEAMKDGGTVVIAPPGNPFRCPPGPYERASQIAHYLKQHKPKSKIIILDPKPKFSKMGLFTQGWKALYGYETDNSMIEWRGSAQGSNDNAVVKVDAGSNSVTTGFDDTIKADVLNVIPNQKAGKIAFAAGLTNDSGWCPIDLHTFESTMHKNIHVIGDASIAKGMPKSGYAANSEAKVCAASVAALLNGQEPGTPAYVNTCYSIVGKDWGISVAAVYKLAEDGSKITKVSGGLTPTDATPEMRAREVAYAYSWFDNITADIFM</sequence>
<protein>
    <submittedName>
        <fullName evidence="7">Cytochrome C</fullName>
    </submittedName>
</protein>
<keyword evidence="2" id="KW-0732">Signal</keyword>
<dbReference type="GO" id="GO:0050660">
    <property type="term" value="F:flavin adenine dinucleotide binding"/>
    <property type="evidence" value="ECO:0007669"/>
    <property type="project" value="InterPro"/>
</dbReference>
<evidence type="ECO:0000259" key="5">
    <source>
        <dbReference type="Pfam" id="PF09242"/>
    </source>
</evidence>
<dbReference type="SUPFAM" id="SSF51905">
    <property type="entry name" value="FAD/NAD(P)-binding domain"/>
    <property type="match status" value="2"/>
</dbReference>
<evidence type="ECO:0000259" key="6">
    <source>
        <dbReference type="Pfam" id="PF21706"/>
    </source>
</evidence>
<dbReference type="InterPro" id="IPR019546">
    <property type="entry name" value="TAT_signal_bac_arc"/>
</dbReference>
<reference evidence="7 8" key="1">
    <citation type="submission" date="2016-03" db="EMBL/GenBank/DDBJ databases">
        <title>Chemosynthetic sulphur-oxidizing symbionts of marine invertebrate animals are capable of nitrogen fixation.</title>
        <authorList>
            <person name="Petersen J.M."/>
            <person name="Kemper A."/>
            <person name="Gruber-Vodicka H."/>
            <person name="Cardini U."/>
            <person name="Geest Mvander."/>
            <person name="Kleiner M."/>
            <person name="Bulgheresi S."/>
            <person name="Fussmann M."/>
            <person name="Herbold C."/>
            <person name="Seah B.K.B."/>
            <person name="Antony C.Paul."/>
            <person name="Liu D."/>
            <person name="Belitz A."/>
            <person name="Weber M."/>
        </authorList>
    </citation>
    <scope>NUCLEOTIDE SEQUENCE [LARGE SCALE GENOMIC DNA]</scope>
    <source>
        <strain evidence="7">G_D</strain>
    </source>
</reference>
<dbReference type="Gene3D" id="3.50.50.60">
    <property type="entry name" value="FAD/NAD(P)-binding domain"/>
    <property type="match status" value="2"/>
</dbReference>
<dbReference type="InterPro" id="IPR036188">
    <property type="entry name" value="FAD/NAD-bd_sf"/>
</dbReference>
<dbReference type="NCBIfam" id="TIGR01409">
    <property type="entry name" value="TAT_signal_seq"/>
    <property type="match status" value="1"/>
</dbReference>
<feature type="domain" description="Flavocytochrome c sulphide dehydrogenase flavin-binding" evidence="5">
    <location>
        <begin position="363"/>
        <end position="431"/>
    </location>
</feature>
<evidence type="ECO:0000256" key="2">
    <source>
        <dbReference type="ARBA" id="ARBA00022729"/>
    </source>
</evidence>
<dbReference type="EMBL" id="LVJZ01000003">
    <property type="protein sequence ID" value="ODB95396.1"/>
    <property type="molecule type" value="Genomic_DNA"/>
</dbReference>
<dbReference type="InterPro" id="IPR006311">
    <property type="entry name" value="TAT_signal"/>
</dbReference>
<dbReference type="InterPro" id="IPR023753">
    <property type="entry name" value="FAD/NAD-binding_dom"/>
</dbReference>
<dbReference type="SUPFAM" id="SSF55424">
    <property type="entry name" value="FAD/NAD-linked reductases, dimerisation (C-terminal) domain"/>
    <property type="match status" value="1"/>
</dbReference>
<dbReference type="AlphaFoldDB" id="A0A1E2UKY8"/>
<comment type="caution">
    <text evidence="7">The sequence shown here is derived from an EMBL/GenBank/DDBJ whole genome shotgun (WGS) entry which is preliminary data.</text>
</comment>
<dbReference type="PROSITE" id="PS51318">
    <property type="entry name" value="TAT"/>
    <property type="match status" value="1"/>
</dbReference>
<dbReference type="InterPro" id="IPR037092">
    <property type="entry name" value="FlavoCytC_S_DH_flav-bd_sf"/>
</dbReference>
<dbReference type="Proteomes" id="UP000094849">
    <property type="component" value="Unassembled WGS sequence"/>
</dbReference>
<keyword evidence="8" id="KW-1185">Reference proteome</keyword>
<evidence type="ECO:0000313" key="8">
    <source>
        <dbReference type="Proteomes" id="UP000094849"/>
    </source>
</evidence>
<name>A0A1E2UKY8_9GAMM</name>
<dbReference type="InterPro" id="IPR015323">
    <property type="entry name" value="FlavoCytC_S_DH_flav-bd"/>
</dbReference>
<evidence type="ECO:0000256" key="3">
    <source>
        <dbReference type="ARBA" id="ARBA00022827"/>
    </source>
</evidence>
<dbReference type="Pfam" id="PF21706">
    <property type="entry name" value="FCSD_central"/>
    <property type="match status" value="1"/>
</dbReference>
<dbReference type="PANTHER" id="PTHR43755">
    <property type="match status" value="1"/>
</dbReference>
<gene>
    <name evidence="7" type="ORF">A3196_00665</name>
</gene>
<evidence type="ECO:0000313" key="7">
    <source>
        <dbReference type="EMBL" id="ODB95396.1"/>
    </source>
</evidence>
<feature type="domain" description="Sulfide dehydrogenase [flavocytochrome c] flavoprotein chain central" evidence="6">
    <location>
        <begin position="163"/>
        <end position="287"/>
    </location>
</feature>
<keyword evidence="1" id="KW-0285">Flavoprotein</keyword>
<feature type="domain" description="FAD/NAD(P)-binding" evidence="4">
    <location>
        <begin position="32"/>
        <end position="145"/>
    </location>
</feature>
<dbReference type="InterPro" id="IPR049386">
    <property type="entry name" value="FCSD_central"/>
</dbReference>
<dbReference type="InterPro" id="IPR052541">
    <property type="entry name" value="SQRD"/>
</dbReference>
<dbReference type="STRING" id="1818881.A3196_00665"/>
<dbReference type="Gene3D" id="3.90.760.10">
    <property type="entry name" value="Flavocytochrome c sulphide dehydrogenase, flavin-binding domain"/>
    <property type="match status" value="1"/>
</dbReference>
<dbReference type="InterPro" id="IPR016156">
    <property type="entry name" value="FAD/NAD-linked_Rdtase_dimer_sf"/>
</dbReference>